<dbReference type="RefSeq" id="WP_166284047.1">
    <property type="nucleotide sequence ID" value="NZ_JAANNP010000036.1"/>
</dbReference>
<dbReference type="Proteomes" id="UP000800981">
    <property type="component" value="Unassembled WGS sequence"/>
</dbReference>
<feature type="signal peptide" evidence="2">
    <location>
        <begin position="1"/>
        <end position="27"/>
    </location>
</feature>
<proteinExistence type="inferred from homology"/>
<protein>
    <submittedName>
        <fullName evidence="4">ABC transporter substrate-binding protein</fullName>
    </submittedName>
</protein>
<evidence type="ECO:0000313" key="5">
    <source>
        <dbReference type="Proteomes" id="UP000800981"/>
    </source>
</evidence>
<dbReference type="InterPro" id="IPR050902">
    <property type="entry name" value="ABC_Transporter_SBP"/>
</dbReference>
<accession>A0ABX0H144</accession>
<comment type="caution">
    <text evidence="4">The sequence shown here is derived from an EMBL/GenBank/DDBJ whole genome shotgun (WGS) entry which is preliminary data.</text>
</comment>
<feature type="domain" description="Fe/B12 periplasmic-binding" evidence="3">
    <location>
        <begin position="71"/>
        <end position="344"/>
    </location>
</feature>
<dbReference type="EMBL" id="JAANNP010000036">
    <property type="protein sequence ID" value="NHC15545.1"/>
    <property type="molecule type" value="Genomic_DNA"/>
</dbReference>
<gene>
    <name evidence="4" type="ORF">G9H71_17330</name>
</gene>
<reference evidence="4 5" key="1">
    <citation type="submission" date="2020-03" db="EMBL/GenBank/DDBJ databases">
        <title>Two novel Motilibacter sp.</title>
        <authorList>
            <person name="Liu S."/>
        </authorList>
    </citation>
    <scope>NUCLEOTIDE SEQUENCE [LARGE SCALE GENOMIC DNA]</scope>
    <source>
        <strain evidence="4 5">E257</strain>
    </source>
</reference>
<dbReference type="PANTHER" id="PTHR30535">
    <property type="entry name" value="VITAMIN B12-BINDING PROTEIN"/>
    <property type="match status" value="1"/>
</dbReference>
<keyword evidence="5" id="KW-1185">Reference proteome</keyword>
<evidence type="ECO:0000256" key="1">
    <source>
        <dbReference type="ARBA" id="ARBA00008814"/>
    </source>
</evidence>
<comment type="similarity">
    <text evidence="1">Belongs to the bacterial solute-binding protein 8 family.</text>
</comment>
<evidence type="ECO:0000256" key="2">
    <source>
        <dbReference type="SAM" id="SignalP"/>
    </source>
</evidence>
<dbReference type="SUPFAM" id="SSF53807">
    <property type="entry name" value="Helical backbone' metal receptor"/>
    <property type="match status" value="1"/>
</dbReference>
<dbReference type="PANTHER" id="PTHR30535:SF34">
    <property type="entry name" value="MOLYBDATE-BINDING PROTEIN MOLA"/>
    <property type="match status" value="1"/>
</dbReference>
<organism evidence="4 5">
    <name type="scientific">Motilibacter deserti</name>
    <dbReference type="NCBI Taxonomy" id="2714956"/>
    <lineage>
        <taxon>Bacteria</taxon>
        <taxon>Bacillati</taxon>
        <taxon>Actinomycetota</taxon>
        <taxon>Actinomycetes</taxon>
        <taxon>Motilibacterales</taxon>
        <taxon>Motilibacteraceae</taxon>
        <taxon>Motilibacter</taxon>
    </lineage>
</organism>
<dbReference type="InterPro" id="IPR002491">
    <property type="entry name" value="ABC_transptr_periplasmic_BD"/>
</dbReference>
<dbReference type="PROSITE" id="PS50983">
    <property type="entry name" value="FE_B12_PBP"/>
    <property type="match status" value="1"/>
</dbReference>
<name>A0ABX0H144_9ACTN</name>
<sequence>MSIRRLARHRAAAALLAAGALALTACGAGDEASPTGAAAAAGGPGGDATSGYPVTLENCGAEVTFEKAPERVVLLKSSPVPYLHELGVMDKVVSRAGAFARDYYDDATWAELESVPLLTDKVDGSGHLQISKEVVLDLEPDLVMGSVDNLNRETLAAVGIPLLEEPALCPDPPTDPSFADVSDQFLAYGKVFGVEDVARQKAAAFEAEVAAATSQTPAGERRTAAVLYPTVGGGTTYAYGTRSMAHPQLEAAGFENVFDDTHERVFEVTLEELIGRDPDVLVLLYSEGDPQKVEQAVTDLPGADKLKAVRDGNVMTQLFNFTEPPSPLALVGLQQIVERFGGAR</sequence>
<dbReference type="Gene3D" id="3.40.50.1980">
    <property type="entry name" value="Nitrogenase molybdenum iron protein domain"/>
    <property type="match status" value="2"/>
</dbReference>
<feature type="chain" id="PRO_5046875439" evidence="2">
    <location>
        <begin position="28"/>
        <end position="344"/>
    </location>
</feature>
<keyword evidence="2" id="KW-0732">Signal</keyword>
<evidence type="ECO:0000313" key="4">
    <source>
        <dbReference type="EMBL" id="NHC15545.1"/>
    </source>
</evidence>
<dbReference type="Pfam" id="PF01497">
    <property type="entry name" value="Peripla_BP_2"/>
    <property type="match status" value="1"/>
</dbReference>
<evidence type="ECO:0000259" key="3">
    <source>
        <dbReference type="PROSITE" id="PS50983"/>
    </source>
</evidence>
<dbReference type="PROSITE" id="PS51257">
    <property type="entry name" value="PROKAR_LIPOPROTEIN"/>
    <property type="match status" value="1"/>
</dbReference>